<dbReference type="InterPro" id="IPR021533">
    <property type="entry name" value="PepSY-like"/>
</dbReference>
<evidence type="ECO:0000313" key="4">
    <source>
        <dbReference type="Proteomes" id="UP000304900"/>
    </source>
</evidence>
<dbReference type="AlphaFoldDB" id="A0A4U6CZR7"/>
<dbReference type="RefSeq" id="WP_137342045.1">
    <property type="nucleotide sequence ID" value="NZ_BSQH01000004.1"/>
</dbReference>
<dbReference type="Proteomes" id="UP000304900">
    <property type="component" value="Unassembled WGS sequence"/>
</dbReference>
<organism evidence="3 4">
    <name type="scientific">Dyadobacter frigoris</name>
    <dbReference type="NCBI Taxonomy" id="2576211"/>
    <lineage>
        <taxon>Bacteria</taxon>
        <taxon>Pseudomonadati</taxon>
        <taxon>Bacteroidota</taxon>
        <taxon>Cytophagia</taxon>
        <taxon>Cytophagales</taxon>
        <taxon>Spirosomataceae</taxon>
        <taxon>Dyadobacter</taxon>
    </lineage>
</organism>
<evidence type="ECO:0000259" key="2">
    <source>
        <dbReference type="Pfam" id="PF11396"/>
    </source>
</evidence>
<dbReference type="EMBL" id="SZVO01000010">
    <property type="protein sequence ID" value="TKT90282.1"/>
    <property type="molecule type" value="Genomic_DNA"/>
</dbReference>
<sequence length="146" mass="16674">MKKLIFVVCMMFYAAVSFGQDIKETDVPSVVLNTFKQQYAKAEKVEWKQKAGLYKVEFKIVKDDHELWLDKTGKVVKHKQEIKADQLPKEVTAAIAKDYKGYTIHDPKKTDNAGVVTYKVELETAGSEMHLTFDKTGKVVSKKKED</sequence>
<comment type="caution">
    <text evidence="3">The sequence shown here is derived from an EMBL/GenBank/DDBJ whole genome shotgun (WGS) entry which is preliminary data.</text>
</comment>
<feature type="domain" description="Putative beta-lactamase-inhibitor-like PepSY-like" evidence="2">
    <location>
        <begin position="61"/>
        <end position="139"/>
    </location>
</feature>
<accession>A0A4U6CZR7</accession>
<keyword evidence="4" id="KW-1185">Reference proteome</keyword>
<gene>
    <name evidence="3" type="ORF">FDK13_21325</name>
</gene>
<dbReference type="OrthoDB" id="1121502at2"/>
<name>A0A4U6CZR7_9BACT</name>
<feature type="chain" id="PRO_5020975272" description="Putative beta-lactamase-inhibitor-like PepSY-like domain-containing protein" evidence="1">
    <location>
        <begin position="20"/>
        <end position="146"/>
    </location>
</feature>
<dbReference type="SUPFAM" id="SSF160574">
    <property type="entry name" value="BT0923-like"/>
    <property type="match status" value="1"/>
</dbReference>
<dbReference type="Gene3D" id="3.10.450.360">
    <property type="match status" value="1"/>
</dbReference>
<evidence type="ECO:0000313" key="3">
    <source>
        <dbReference type="EMBL" id="TKT90282.1"/>
    </source>
</evidence>
<proteinExistence type="predicted"/>
<dbReference type="Pfam" id="PF11396">
    <property type="entry name" value="PepSY_like"/>
    <property type="match status" value="1"/>
</dbReference>
<protein>
    <recommendedName>
        <fullName evidence="2">Putative beta-lactamase-inhibitor-like PepSY-like domain-containing protein</fullName>
    </recommendedName>
</protein>
<keyword evidence="1" id="KW-0732">Signal</keyword>
<feature type="signal peptide" evidence="1">
    <location>
        <begin position="1"/>
        <end position="19"/>
    </location>
</feature>
<reference evidence="3 4" key="1">
    <citation type="submission" date="2019-05" db="EMBL/GenBank/DDBJ databases">
        <title>Dyadobacter AR-3-8 sp. nov., isolated from arctic soil.</title>
        <authorList>
            <person name="Chaudhary D.K."/>
        </authorList>
    </citation>
    <scope>NUCLEOTIDE SEQUENCE [LARGE SCALE GENOMIC DNA]</scope>
    <source>
        <strain evidence="3 4">AR-3-8</strain>
    </source>
</reference>
<evidence type="ECO:0000256" key="1">
    <source>
        <dbReference type="SAM" id="SignalP"/>
    </source>
</evidence>